<evidence type="ECO:0000259" key="8">
    <source>
        <dbReference type="PROSITE" id="PS50850"/>
    </source>
</evidence>
<keyword evidence="4 7" id="KW-0812">Transmembrane</keyword>
<feature type="transmembrane region" description="Helical" evidence="7">
    <location>
        <begin position="80"/>
        <end position="99"/>
    </location>
</feature>
<dbReference type="EMBL" id="JAVREJ010000001">
    <property type="protein sequence ID" value="MDT0348108.1"/>
    <property type="molecule type" value="Genomic_DNA"/>
</dbReference>
<keyword evidence="2" id="KW-0813">Transport</keyword>
<evidence type="ECO:0000313" key="9">
    <source>
        <dbReference type="EMBL" id="MDT0348108.1"/>
    </source>
</evidence>
<accession>A0ABU2N2G6</accession>
<evidence type="ECO:0000256" key="6">
    <source>
        <dbReference type="ARBA" id="ARBA00023136"/>
    </source>
</evidence>
<dbReference type="Gene3D" id="1.20.1250.20">
    <property type="entry name" value="MFS general substrate transporter like domains"/>
    <property type="match status" value="1"/>
</dbReference>
<gene>
    <name evidence="9" type="ORF">RM445_01040</name>
</gene>
<dbReference type="InterPro" id="IPR020846">
    <property type="entry name" value="MFS_dom"/>
</dbReference>
<evidence type="ECO:0000256" key="4">
    <source>
        <dbReference type="ARBA" id="ARBA00022692"/>
    </source>
</evidence>
<feature type="transmembrane region" description="Helical" evidence="7">
    <location>
        <begin position="333"/>
        <end position="353"/>
    </location>
</feature>
<dbReference type="CDD" id="cd17321">
    <property type="entry name" value="MFS_MMR_MDR_like"/>
    <property type="match status" value="1"/>
</dbReference>
<evidence type="ECO:0000256" key="7">
    <source>
        <dbReference type="SAM" id="Phobius"/>
    </source>
</evidence>
<organism evidence="9 10">
    <name type="scientific">Pseudonocardia charpentierae</name>
    <dbReference type="NCBI Taxonomy" id="3075545"/>
    <lineage>
        <taxon>Bacteria</taxon>
        <taxon>Bacillati</taxon>
        <taxon>Actinomycetota</taxon>
        <taxon>Actinomycetes</taxon>
        <taxon>Pseudonocardiales</taxon>
        <taxon>Pseudonocardiaceae</taxon>
        <taxon>Pseudonocardia</taxon>
    </lineage>
</organism>
<feature type="transmembrane region" description="Helical" evidence="7">
    <location>
        <begin position="48"/>
        <end position="68"/>
    </location>
</feature>
<dbReference type="Gene3D" id="1.20.1720.10">
    <property type="entry name" value="Multidrug resistance protein D"/>
    <property type="match status" value="1"/>
</dbReference>
<feature type="transmembrane region" description="Helical" evidence="7">
    <location>
        <begin position="201"/>
        <end position="225"/>
    </location>
</feature>
<feature type="transmembrane region" description="Helical" evidence="7">
    <location>
        <begin position="12"/>
        <end position="36"/>
    </location>
</feature>
<feature type="transmembrane region" description="Helical" evidence="7">
    <location>
        <begin position="272"/>
        <end position="295"/>
    </location>
</feature>
<dbReference type="InterPro" id="IPR036259">
    <property type="entry name" value="MFS_trans_sf"/>
</dbReference>
<keyword evidence="6 7" id="KW-0472">Membrane</keyword>
<feature type="transmembrane region" description="Helical" evidence="7">
    <location>
        <begin position="167"/>
        <end position="189"/>
    </location>
</feature>
<dbReference type="PANTHER" id="PTHR42718:SF46">
    <property type="entry name" value="BLR6921 PROTEIN"/>
    <property type="match status" value="1"/>
</dbReference>
<feature type="transmembrane region" description="Helical" evidence="7">
    <location>
        <begin position="301"/>
        <end position="321"/>
    </location>
</feature>
<evidence type="ECO:0000256" key="2">
    <source>
        <dbReference type="ARBA" id="ARBA00022448"/>
    </source>
</evidence>
<protein>
    <submittedName>
        <fullName evidence="9">MFS transporter</fullName>
    </submittedName>
</protein>
<evidence type="ECO:0000256" key="3">
    <source>
        <dbReference type="ARBA" id="ARBA00022475"/>
    </source>
</evidence>
<evidence type="ECO:0000256" key="5">
    <source>
        <dbReference type="ARBA" id="ARBA00022989"/>
    </source>
</evidence>
<feature type="transmembrane region" description="Helical" evidence="7">
    <location>
        <begin position="365"/>
        <end position="395"/>
    </location>
</feature>
<feature type="transmembrane region" description="Helical" evidence="7">
    <location>
        <begin position="231"/>
        <end position="251"/>
    </location>
</feature>
<evidence type="ECO:0000313" key="10">
    <source>
        <dbReference type="Proteomes" id="UP001183202"/>
    </source>
</evidence>
<dbReference type="SUPFAM" id="SSF103473">
    <property type="entry name" value="MFS general substrate transporter"/>
    <property type="match status" value="1"/>
</dbReference>
<dbReference type="Pfam" id="PF07690">
    <property type="entry name" value="MFS_1"/>
    <property type="match status" value="1"/>
</dbReference>
<sequence>MDRTEPAVHRPALVLGVLSASILLDALDLSITQVALPSIQRDLALPAAALQWVATGYALTYGGFLLLGGRAADLCGRRRVFLGGLVLFGVMSLAAGLAPNALLLVAARCVQGIGAALTVPAAVSIIATTFPEGAQRNRALGVFAASASAGFSVGLVLGGVLTDLLGWPWIFLIKGPIVAVVLLVAMRSLPGDPPADDVRRPIDVAGAVTGTAGVLLLVLAVSQAAEPTMGTWLPVAAGAVAVVLIAAFVVVERRAADPLIPRGLLRNRTVGSADLASLTVLAAPFGFSFVATLYLQDVLGWRPLGAGLALLPGAVLSIVVSRWVAPGLVDRSGLRTAGVTGLLLVAAGFALLLRLDPDTGYVTGLLPAVVVCFGLGMGIAYPVFTIAAVSGVDAAEQGVAAGVQSTALQVGGGLGLALVSGAVSLGLGPEQGPPTMDALHLGAAVGTALPLLGAAVAVFGLGRRE</sequence>
<feature type="transmembrane region" description="Helical" evidence="7">
    <location>
        <begin position="439"/>
        <end position="461"/>
    </location>
</feature>
<dbReference type="RefSeq" id="WP_311554007.1">
    <property type="nucleotide sequence ID" value="NZ_JAVREJ010000001.1"/>
</dbReference>
<keyword evidence="5 7" id="KW-1133">Transmembrane helix</keyword>
<keyword evidence="10" id="KW-1185">Reference proteome</keyword>
<feature type="domain" description="Major facilitator superfamily (MFS) profile" evidence="8">
    <location>
        <begin position="14"/>
        <end position="465"/>
    </location>
</feature>
<keyword evidence="3" id="KW-1003">Cell membrane</keyword>
<comment type="subcellular location">
    <subcellularLocation>
        <location evidence="1">Cell membrane</location>
        <topology evidence="1">Multi-pass membrane protein</topology>
    </subcellularLocation>
</comment>
<feature type="transmembrane region" description="Helical" evidence="7">
    <location>
        <begin position="105"/>
        <end position="127"/>
    </location>
</feature>
<feature type="transmembrane region" description="Helical" evidence="7">
    <location>
        <begin position="139"/>
        <end position="161"/>
    </location>
</feature>
<dbReference type="PANTHER" id="PTHR42718">
    <property type="entry name" value="MAJOR FACILITATOR SUPERFAMILY MULTIDRUG TRANSPORTER MFSC"/>
    <property type="match status" value="1"/>
</dbReference>
<reference evidence="10" key="1">
    <citation type="submission" date="2023-07" db="EMBL/GenBank/DDBJ databases">
        <title>30 novel species of actinomycetes from the DSMZ collection.</title>
        <authorList>
            <person name="Nouioui I."/>
        </authorList>
    </citation>
    <scope>NUCLEOTIDE SEQUENCE [LARGE SCALE GENOMIC DNA]</scope>
    <source>
        <strain evidence="10">DSM 45834</strain>
    </source>
</reference>
<dbReference type="Proteomes" id="UP001183202">
    <property type="component" value="Unassembled WGS sequence"/>
</dbReference>
<proteinExistence type="predicted"/>
<dbReference type="InterPro" id="IPR011701">
    <property type="entry name" value="MFS"/>
</dbReference>
<dbReference type="PROSITE" id="PS50850">
    <property type="entry name" value="MFS"/>
    <property type="match status" value="1"/>
</dbReference>
<feature type="transmembrane region" description="Helical" evidence="7">
    <location>
        <begin position="407"/>
        <end position="427"/>
    </location>
</feature>
<comment type="caution">
    <text evidence="9">The sequence shown here is derived from an EMBL/GenBank/DDBJ whole genome shotgun (WGS) entry which is preliminary data.</text>
</comment>
<name>A0ABU2N2G6_9PSEU</name>
<evidence type="ECO:0000256" key="1">
    <source>
        <dbReference type="ARBA" id="ARBA00004651"/>
    </source>
</evidence>